<evidence type="ECO:0000256" key="3">
    <source>
        <dbReference type="ARBA" id="ARBA00022452"/>
    </source>
</evidence>
<dbReference type="InterPro" id="IPR036942">
    <property type="entry name" value="Beta-barrel_TonB_sf"/>
</dbReference>
<comment type="similarity">
    <text evidence="11 12">Belongs to the TonB-dependent receptor family.</text>
</comment>
<evidence type="ECO:0000256" key="5">
    <source>
        <dbReference type="ARBA" id="ARBA00022692"/>
    </source>
</evidence>
<dbReference type="EMBL" id="JABMOJ010000211">
    <property type="protein sequence ID" value="NQV64844.1"/>
    <property type="molecule type" value="Genomic_DNA"/>
</dbReference>
<sequence length="893" mass="97164">MFQRNQLNIAILAVMFGTATTASAAMEEIVVTATKRSVSMQDVPLAVQAMSSRQLEEQNIQEFSDYIQYLPNVNAGGRGPGQNEIYIRGAAVDAINITVAESQGSAPNVALYLDEQPVTAGGRNLDIYISDMERIEVLPGPQGTLYGASSMAGTIRLITNKPVIDEVQASMNGSWSTTKGGEASNSAELMLNLPVIEGKMAVRVALYNDRQGGYIDNVEGSFQADNAVNPTYPGESVTFAAGTVFANGDVVGAGGLVVPVSKKIASNSSLVEDDFNDASYAGFRVGLKYLINDDWSLLVQQAQQSLQTEGVFDYDPSIGDLQVSRFAEDKLSDEFNQTAWTLEGRVGALDLVYTGAFLDREVVANIDYTGYTNVGGFISGYQCEYLVGGFYTGLPAAADGGPTTTYGWDPTLSGNSGVIECGNPTNAAHIENQNTRWTHEFRVTTDFDSPVNLTAGVFYEDFEIEHVGDFNYQAPIDAGFAPIDINTNSTFDNSTANARGKTTLATQFRNDNTRTETQVAVFGELSWDVTSDFNLAAGARYYDLEYAYTGYGAWRYGNRPLFTDDADLTNDIRPTKTGGRDYEANFAELQPISVDDTIVKFTASWTPNDDTLIYASWSEGYRPPGFNRAAAKEGGQYNSSDNNLLADGTNCGTAAPIEANAATGFPGYCLPYVFESDTLENMELGWKTTLADGLVRFNGAIYKIDWNDIQVSQFDSQNISVLTIVDNGGDAEIMGIEADLVWLATDNFTLYAAASYNDTELVRVNPAFAVIVADEGSPLPLTPEFQTSIRGRYEWQMAGALNAHWQLGIKYAGEALNSLVDTPTEPNTTQQAYTLVNASVGVQDEAVGWGVELFVSNLTDKRAELHINRQDFFERVTTNRPRTIGFRVSYDLR</sequence>
<dbReference type="Pfam" id="PF00593">
    <property type="entry name" value="TonB_dep_Rec_b-barrel"/>
    <property type="match status" value="1"/>
</dbReference>
<evidence type="ECO:0000256" key="8">
    <source>
        <dbReference type="ARBA" id="ARBA00023077"/>
    </source>
</evidence>
<evidence type="ECO:0000256" key="12">
    <source>
        <dbReference type="RuleBase" id="RU003357"/>
    </source>
</evidence>
<evidence type="ECO:0000256" key="6">
    <source>
        <dbReference type="ARBA" id="ARBA00023004"/>
    </source>
</evidence>
<evidence type="ECO:0000256" key="13">
    <source>
        <dbReference type="SAM" id="SignalP"/>
    </source>
</evidence>
<evidence type="ECO:0000256" key="1">
    <source>
        <dbReference type="ARBA" id="ARBA00004571"/>
    </source>
</evidence>
<dbReference type="Pfam" id="PF07715">
    <property type="entry name" value="Plug"/>
    <property type="match status" value="1"/>
</dbReference>
<evidence type="ECO:0000259" key="15">
    <source>
        <dbReference type="Pfam" id="PF07715"/>
    </source>
</evidence>
<keyword evidence="7" id="KW-0406">Ion transport</keyword>
<evidence type="ECO:0000256" key="2">
    <source>
        <dbReference type="ARBA" id="ARBA00022448"/>
    </source>
</evidence>
<dbReference type="PROSITE" id="PS52016">
    <property type="entry name" value="TONB_DEPENDENT_REC_3"/>
    <property type="match status" value="1"/>
</dbReference>
<evidence type="ECO:0000256" key="11">
    <source>
        <dbReference type="PROSITE-ProRule" id="PRU01360"/>
    </source>
</evidence>
<gene>
    <name evidence="16" type="ORF">HQ497_05700</name>
</gene>
<evidence type="ECO:0000259" key="14">
    <source>
        <dbReference type="Pfam" id="PF00593"/>
    </source>
</evidence>
<reference evidence="16" key="1">
    <citation type="submission" date="2020-05" db="EMBL/GenBank/DDBJ databases">
        <title>Sulfur intermediates as new biogeochemical hubs in an aquatic model microbial ecosystem.</title>
        <authorList>
            <person name="Vigneron A."/>
        </authorList>
    </citation>
    <scope>NUCLEOTIDE SEQUENCE</scope>
    <source>
        <strain evidence="16">Bin.250</strain>
    </source>
</reference>
<evidence type="ECO:0000313" key="17">
    <source>
        <dbReference type="Proteomes" id="UP000754644"/>
    </source>
</evidence>
<dbReference type="InterPro" id="IPR012910">
    <property type="entry name" value="Plug_dom"/>
</dbReference>
<keyword evidence="13" id="KW-0732">Signal</keyword>
<keyword evidence="9 11" id="KW-0472">Membrane</keyword>
<dbReference type="InterPro" id="IPR000531">
    <property type="entry name" value="Beta-barrel_TonB"/>
</dbReference>
<keyword evidence="5 11" id="KW-0812">Transmembrane</keyword>
<feature type="chain" id="PRO_5037493871" evidence="13">
    <location>
        <begin position="25"/>
        <end position="893"/>
    </location>
</feature>
<comment type="caution">
    <text evidence="16">The sequence shown here is derived from an EMBL/GenBank/DDBJ whole genome shotgun (WGS) entry which is preliminary data.</text>
</comment>
<dbReference type="GO" id="GO:0009279">
    <property type="term" value="C:cell outer membrane"/>
    <property type="evidence" value="ECO:0007669"/>
    <property type="project" value="UniProtKB-SubCell"/>
</dbReference>
<name>A0A973A7L3_9GAMM</name>
<protein>
    <submittedName>
        <fullName evidence="16">TonB-dependent receptor</fullName>
    </submittedName>
</protein>
<evidence type="ECO:0000256" key="7">
    <source>
        <dbReference type="ARBA" id="ARBA00023065"/>
    </source>
</evidence>
<proteinExistence type="inferred from homology"/>
<organism evidence="16 17">
    <name type="scientific">SAR86 cluster bacterium</name>
    <dbReference type="NCBI Taxonomy" id="2030880"/>
    <lineage>
        <taxon>Bacteria</taxon>
        <taxon>Pseudomonadati</taxon>
        <taxon>Pseudomonadota</taxon>
        <taxon>Gammaproteobacteria</taxon>
        <taxon>SAR86 cluster</taxon>
    </lineage>
</organism>
<keyword evidence="16" id="KW-0675">Receptor</keyword>
<dbReference type="GO" id="GO:0006826">
    <property type="term" value="P:iron ion transport"/>
    <property type="evidence" value="ECO:0007669"/>
    <property type="project" value="UniProtKB-KW"/>
</dbReference>
<dbReference type="SUPFAM" id="SSF56935">
    <property type="entry name" value="Porins"/>
    <property type="match status" value="1"/>
</dbReference>
<keyword evidence="6" id="KW-0408">Iron</keyword>
<dbReference type="AlphaFoldDB" id="A0A973A7L3"/>
<keyword evidence="10 11" id="KW-0998">Cell outer membrane</keyword>
<evidence type="ECO:0000256" key="10">
    <source>
        <dbReference type="ARBA" id="ARBA00023237"/>
    </source>
</evidence>
<dbReference type="InterPro" id="IPR039426">
    <property type="entry name" value="TonB-dep_rcpt-like"/>
</dbReference>
<feature type="signal peptide" evidence="13">
    <location>
        <begin position="1"/>
        <end position="24"/>
    </location>
</feature>
<dbReference type="PANTHER" id="PTHR32552">
    <property type="entry name" value="FERRICHROME IRON RECEPTOR-RELATED"/>
    <property type="match status" value="1"/>
</dbReference>
<feature type="domain" description="TonB-dependent receptor-like beta-barrel" evidence="14">
    <location>
        <begin position="411"/>
        <end position="858"/>
    </location>
</feature>
<keyword evidence="3 11" id="KW-1134">Transmembrane beta strand</keyword>
<evidence type="ECO:0000256" key="4">
    <source>
        <dbReference type="ARBA" id="ARBA00022496"/>
    </source>
</evidence>
<evidence type="ECO:0000313" key="16">
    <source>
        <dbReference type="EMBL" id="NQV64844.1"/>
    </source>
</evidence>
<comment type="subcellular location">
    <subcellularLocation>
        <location evidence="1 11">Cell outer membrane</location>
        <topology evidence="1 11">Multi-pass membrane protein</topology>
    </subcellularLocation>
</comment>
<feature type="domain" description="TonB-dependent receptor plug" evidence="15">
    <location>
        <begin position="40"/>
        <end position="154"/>
    </location>
</feature>
<dbReference type="Proteomes" id="UP000754644">
    <property type="component" value="Unassembled WGS sequence"/>
</dbReference>
<evidence type="ECO:0000256" key="9">
    <source>
        <dbReference type="ARBA" id="ARBA00023136"/>
    </source>
</evidence>
<keyword evidence="8 12" id="KW-0798">TonB box</keyword>
<accession>A0A973A7L3</accession>
<dbReference type="PANTHER" id="PTHR32552:SF81">
    <property type="entry name" value="TONB-DEPENDENT OUTER MEMBRANE RECEPTOR"/>
    <property type="match status" value="1"/>
</dbReference>
<keyword evidence="4" id="KW-0410">Iron transport</keyword>
<dbReference type="Gene3D" id="2.40.170.20">
    <property type="entry name" value="TonB-dependent receptor, beta-barrel domain"/>
    <property type="match status" value="2"/>
</dbReference>
<keyword evidence="2 11" id="KW-0813">Transport</keyword>